<dbReference type="Gene3D" id="1.10.418.20">
    <property type="match status" value="1"/>
</dbReference>
<dbReference type="PROSITE" id="PS50600">
    <property type="entry name" value="ULP_PROTEASE"/>
    <property type="match status" value="1"/>
</dbReference>
<protein>
    <recommendedName>
        <fullName evidence="7">Ubiquitin-like protease family profile domain-containing protein</fullName>
    </recommendedName>
</protein>
<dbReference type="AlphaFoldDB" id="A0A9D4Y9J1"/>
<evidence type="ECO:0000256" key="2">
    <source>
        <dbReference type="ARBA" id="ARBA00022670"/>
    </source>
</evidence>
<evidence type="ECO:0000256" key="5">
    <source>
        <dbReference type="ARBA" id="ARBA00022807"/>
    </source>
</evidence>
<dbReference type="InterPro" id="IPR003653">
    <property type="entry name" value="Peptidase_C48_C"/>
</dbReference>
<dbReference type="InterPro" id="IPR038765">
    <property type="entry name" value="Papain-like_cys_pep_sf"/>
</dbReference>
<organism evidence="8 9">
    <name type="scientific">Pisum sativum</name>
    <name type="common">Garden pea</name>
    <name type="synonym">Lathyrus oleraceus</name>
    <dbReference type="NCBI Taxonomy" id="3888"/>
    <lineage>
        <taxon>Eukaryota</taxon>
        <taxon>Viridiplantae</taxon>
        <taxon>Streptophyta</taxon>
        <taxon>Embryophyta</taxon>
        <taxon>Tracheophyta</taxon>
        <taxon>Spermatophyta</taxon>
        <taxon>Magnoliopsida</taxon>
        <taxon>eudicotyledons</taxon>
        <taxon>Gunneridae</taxon>
        <taxon>Pentapetalae</taxon>
        <taxon>rosids</taxon>
        <taxon>fabids</taxon>
        <taxon>Fabales</taxon>
        <taxon>Fabaceae</taxon>
        <taxon>Papilionoideae</taxon>
        <taxon>50 kb inversion clade</taxon>
        <taxon>NPAAA clade</taxon>
        <taxon>Hologalegina</taxon>
        <taxon>IRL clade</taxon>
        <taxon>Fabeae</taxon>
        <taxon>Lathyrus</taxon>
    </lineage>
</organism>
<evidence type="ECO:0000256" key="4">
    <source>
        <dbReference type="ARBA" id="ARBA00022801"/>
    </source>
</evidence>
<keyword evidence="2" id="KW-0645">Protease</keyword>
<dbReference type="PANTHER" id="PTHR47764:SF12">
    <property type="entry name" value="ULP1 PROTEASE FAMILY, CARBOXY-TERMINAL DOMAIN PROTEIN"/>
    <property type="match status" value="1"/>
</dbReference>
<gene>
    <name evidence="8" type="ORF">KIW84_022073</name>
</gene>
<reference evidence="8 9" key="1">
    <citation type="journal article" date="2022" name="Nat. Genet.">
        <title>Improved pea reference genome and pan-genome highlight genomic features and evolutionary characteristics.</title>
        <authorList>
            <person name="Yang T."/>
            <person name="Liu R."/>
            <person name="Luo Y."/>
            <person name="Hu S."/>
            <person name="Wang D."/>
            <person name="Wang C."/>
            <person name="Pandey M.K."/>
            <person name="Ge S."/>
            <person name="Xu Q."/>
            <person name="Li N."/>
            <person name="Li G."/>
            <person name="Huang Y."/>
            <person name="Saxena R.K."/>
            <person name="Ji Y."/>
            <person name="Li M."/>
            <person name="Yan X."/>
            <person name="He Y."/>
            <person name="Liu Y."/>
            <person name="Wang X."/>
            <person name="Xiang C."/>
            <person name="Varshney R.K."/>
            <person name="Ding H."/>
            <person name="Gao S."/>
            <person name="Zong X."/>
        </authorList>
    </citation>
    <scope>NUCLEOTIDE SEQUENCE [LARGE SCALE GENOMIC DNA]</scope>
    <source>
        <strain evidence="8 9">cv. Zhongwan 6</strain>
    </source>
</reference>
<dbReference type="SUPFAM" id="SSF54001">
    <property type="entry name" value="Cysteine proteinases"/>
    <property type="match status" value="1"/>
</dbReference>
<keyword evidence="4" id="KW-0378">Hydrolase</keyword>
<dbReference type="Gene3D" id="3.30.310.130">
    <property type="entry name" value="Ubiquitin-related"/>
    <property type="match status" value="1"/>
</dbReference>
<name>A0A9D4Y9J1_PEA</name>
<keyword evidence="9" id="KW-1185">Reference proteome</keyword>
<proteinExistence type="inferred from homology"/>
<evidence type="ECO:0000256" key="3">
    <source>
        <dbReference type="ARBA" id="ARBA00022786"/>
    </source>
</evidence>
<keyword evidence="5" id="KW-0788">Thiol protease</keyword>
<keyword evidence="3" id="KW-0833">Ubl conjugation pathway</keyword>
<evidence type="ECO:0000313" key="8">
    <source>
        <dbReference type="EMBL" id="KAI5435508.1"/>
    </source>
</evidence>
<dbReference type="FunFam" id="3.30.310.130:FF:000006">
    <property type="entry name" value="Probable ubiquitin-like-specific protease 2B"/>
    <property type="match status" value="1"/>
</dbReference>
<feature type="domain" description="Ubiquitin-like protease family profile" evidence="7">
    <location>
        <begin position="16"/>
        <end position="211"/>
    </location>
</feature>
<comment type="similarity">
    <text evidence="1">Belongs to the peptidase C48 family.</text>
</comment>
<dbReference type="Gramene" id="Psat02G0207300-T2">
    <property type="protein sequence ID" value="KAI5435508.1"/>
    <property type="gene ID" value="KIW84_022073"/>
</dbReference>
<evidence type="ECO:0000313" key="9">
    <source>
        <dbReference type="Proteomes" id="UP001058974"/>
    </source>
</evidence>
<evidence type="ECO:0000256" key="6">
    <source>
        <dbReference type="ARBA" id="ARBA00057729"/>
    </source>
</evidence>
<comment type="function">
    <text evidence="6">Protease that catalyzes two essential functions in the SUMO pathway: processing of full-length SUMOs to their mature forms and deconjugation of SUMO from targeted proteins.</text>
</comment>
<dbReference type="GO" id="GO:0008234">
    <property type="term" value="F:cysteine-type peptidase activity"/>
    <property type="evidence" value="ECO:0007669"/>
    <property type="project" value="UniProtKB-KW"/>
</dbReference>
<evidence type="ECO:0000259" key="7">
    <source>
        <dbReference type="PROSITE" id="PS50600"/>
    </source>
</evidence>
<comment type="caution">
    <text evidence="8">The sequence shown here is derived from an EMBL/GenBank/DDBJ whole genome shotgun (WGS) entry which is preliminary data.</text>
</comment>
<dbReference type="Proteomes" id="UP001058974">
    <property type="component" value="Chromosome 2"/>
</dbReference>
<accession>A0A9D4Y9J1</accession>
<dbReference type="PANTHER" id="PTHR47764">
    <property type="entry name" value="UBIQUITIN-LIKE-SPECIFIC PROTEASE 2B-RELATED"/>
    <property type="match status" value="1"/>
</dbReference>
<sequence length="351" mass="41528">MNFDEFIYPKGDPDAVSINKKDVDLLHPERYINDTIIDFYILYLKNKIQEKEKARFHFFNSFFFRKLVDMDKISPKVCDGKSAFLRVRKWTRKVKLFEKDYIFIPVNFNLHWSLIVICHPGEVVNTIDEELDKSLKMPCILHMDSVMGCHNNLKDIVQSYLWEEWKERNKDTCGEDLSSRFLNMPFFPIAVPQQKNSYDCGIFLLHYLELFLAEAPFNFNPLKLNLDWFPPEEAYHKRTLIRELIFELVKNHASHEAASTMVFNEHFEQEATTPYCHQEIKISPQTSCSSHDSNDLEMPNIMFLDNKNWYQGTPSLQFYQDSNVVDDKAIDDDVQIIDNLKVERPAKKMRL</sequence>
<dbReference type="Pfam" id="PF02902">
    <property type="entry name" value="Peptidase_C48"/>
    <property type="match status" value="1"/>
</dbReference>
<evidence type="ECO:0000256" key="1">
    <source>
        <dbReference type="ARBA" id="ARBA00005234"/>
    </source>
</evidence>
<dbReference type="EMBL" id="JAMSHJ010000002">
    <property type="protein sequence ID" value="KAI5435508.1"/>
    <property type="molecule type" value="Genomic_DNA"/>
</dbReference>
<dbReference type="GO" id="GO:0006508">
    <property type="term" value="P:proteolysis"/>
    <property type="evidence" value="ECO:0007669"/>
    <property type="project" value="UniProtKB-KW"/>
</dbReference>